<evidence type="ECO:0000313" key="1">
    <source>
        <dbReference type="EMBL" id="AGY56752.1"/>
    </source>
</evidence>
<organism evidence="1 2">
    <name type="scientific">Gloeobacter kilaueensis (strain ATCC BAA-2537 / CCAP 1431/1 / ULC 316 / JS1)</name>
    <dbReference type="NCBI Taxonomy" id="1183438"/>
    <lineage>
        <taxon>Bacteria</taxon>
        <taxon>Bacillati</taxon>
        <taxon>Cyanobacteriota</taxon>
        <taxon>Cyanophyceae</taxon>
        <taxon>Gloeobacterales</taxon>
        <taxon>Gloeobacteraceae</taxon>
        <taxon>Gloeobacter</taxon>
    </lineage>
</organism>
<evidence type="ECO:0000313" key="2">
    <source>
        <dbReference type="Proteomes" id="UP000017396"/>
    </source>
</evidence>
<protein>
    <submittedName>
        <fullName evidence="1">Uncharacterized protein</fullName>
    </submittedName>
</protein>
<keyword evidence="2" id="KW-1185">Reference proteome</keyword>
<dbReference type="EMBL" id="CP003587">
    <property type="protein sequence ID" value="AGY56752.1"/>
    <property type="molecule type" value="Genomic_DNA"/>
</dbReference>
<dbReference type="Proteomes" id="UP000017396">
    <property type="component" value="Chromosome"/>
</dbReference>
<gene>
    <name evidence="1" type="ORF">GKIL_0506</name>
</gene>
<accession>U5QCV6</accession>
<dbReference type="HOGENOM" id="CLU_2193221_0_0_3"/>
<reference evidence="1 2" key="1">
    <citation type="journal article" date="2013" name="PLoS ONE">
        <title>Cultivation and Complete Genome Sequencing of Gloeobacter kilaueensis sp. nov., from a Lava Cave in Kilauea Caldera, Hawai'i.</title>
        <authorList>
            <person name="Saw J.H."/>
            <person name="Schatz M."/>
            <person name="Brown M.V."/>
            <person name="Kunkel D.D."/>
            <person name="Foster J.S."/>
            <person name="Shick H."/>
            <person name="Christensen S."/>
            <person name="Hou S."/>
            <person name="Wan X."/>
            <person name="Donachie S.P."/>
        </authorList>
    </citation>
    <scope>NUCLEOTIDE SEQUENCE [LARGE SCALE GENOMIC DNA]</scope>
    <source>
        <strain evidence="2">JS</strain>
    </source>
</reference>
<dbReference type="KEGG" id="glj:GKIL_0506"/>
<dbReference type="RefSeq" id="WP_023171780.1">
    <property type="nucleotide sequence ID" value="NC_022600.1"/>
</dbReference>
<name>U5QCV6_GLOK1</name>
<proteinExistence type="predicted"/>
<dbReference type="AlphaFoldDB" id="U5QCV6"/>
<sequence>MEPEVTRRRWTVNIAGYDKPPQIAVGLEPTRLDVDPARRGLTVYEYDWQRMIKLSASEALELLNFLRESEGALAEMAREDAAALLEAQRQLAERAWQAEPAEAFYLEQ</sequence>